<dbReference type="Pfam" id="PF02272">
    <property type="entry name" value="DHHA1"/>
    <property type="match status" value="1"/>
</dbReference>
<dbReference type="AlphaFoldDB" id="A0A2C9DY74"/>
<dbReference type="SUPFAM" id="SSF64182">
    <property type="entry name" value="DHH phosphoesterases"/>
    <property type="match status" value="1"/>
</dbReference>
<dbReference type="EMBL" id="CP000942">
    <property type="protein sequence ID" value="ACA32799.1"/>
    <property type="molecule type" value="Genomic_DNA"/>
</dbReference>
<reference evidence="3 4" key="1">
    <citation type="submission" date="2008-02" db="EMBL/GenBank/DDBJ databases">
        <title>Genome sequence of Ureaplasma parvum serovar 3.</title>
        <authorList>
            <person name="Methe B.A."/>
            <person name="Glass J."/>
            <person name="Waites K."/>
            <person name="Shrivastava S."/>
        </authorList>
    </citation>
    <scope>NUCLEOTIDE SEQUENCE [LARGE SCALE GENOMIC DNA]</scope>
    <source>
        <strain evidence="4">ATCC 27815 / 27 / NCTC 11736</strain>
    </source>
</reference>
<dbReference type="Proteomes" id="UP000002162">
    <property type="component" value="Chromosome"/>
</dbReference>
<feature type="domain" description="DDH" evidence="1">
    <location>
        <begin position="18"/>
        <end position="159"/>
    </location>
</feature>
<dbReference type="InterPro" id="IPR003156">
    <property type="entry name" value="DHHA1_dom"/>
</dbReference>
<dbReference type="InterPro" id="IPR001667">
    <property type="entry name" value="DDH_dom"/>
</dbReference>
<feature type="domain" description="DHHA1" evidence="2">
    <location>
        <begin position="242"/>
        <end position="316"/>
    </location>
</feature>
<dbReference type="GO" id="GO:0003676">
    <property type="term" value="F:nucleic acid binding"/>
    <property type="evidence" value="ECO:0007669"/>
    <property type="project" value="InterPro"/>
</dbReference>
<dbReference type="Gene3D" id="3.10.310.30">
    <property type="match status" value="1"/>
</dbReference>
<evidence type="ECO:0000313" key="3">
    <source>
        <dbReference type="EMBL" id="ACA32799.1"/>
    </source>
</evidence>
<evidence type="ECO:0000313" key="4">
    <source>
        <dbReference type="Proteomes" id="UP000002162"/>
    </source>
</evidence>
<evidence type="ECO:0000259" key="1">
    <source>
        <dbReference type="Pfam" id="PF01368"/>
    </source>
</evidence>
<evidence type="ECO:0000259" key="2">
    <source>
        <dbReference type="Pfam" id="PF02272"/>
    </source>
</evidence>
<dbReference type="PANTHER" id="PTHR47618:SF1">
    <property type="entry name" value="BIFUNCTIONAL OLIGORIBONUCLEASE AND PAP PHOSPHATASE NRNA"/>
    <property type="match status" value="1"/>
</dbReference>
<sequence>MQKDLLTKLIEQTYGFNKITIFVHTNPDCDALGSAFALARILKLNTFGTRVKIVGVNALNPNDFKNFFTFDPNEVDDEFIKDSIAFIVDTANQERVLSQKHRLAKKTILVDHHVKTITYTDLEYINDQSIAACEMIAYSLMHTNLNFDLKTLNYLLLGITTDSNRLMYDKVSDFTYEIMSWFFKNNVKHYQIYQQLYERNLNDILFDNELVKTIKTQGQVAYLNIDPQWNQKYHFTRWGDKVYLLSNIKNYPIWFIVYFDENTNTYKVSLRSNKYKVRLVASQFNGGGHDLAAGCSLTNIDQLENLLSALDALIKNKIVVD</sequence>
<organism evidence="3 4">
    <name type="scientific">Ureaplasma parvum serovar 3 (strain ATCC 27815 / 27 / NCTC 11736)</name>
    <dbReference type="NCBI Taxonomy" id="505682"/>
    <lineage>
        <taxon>Bacteria</taxon>
        <taxon>Bacillati</taxon>
        <taxon>Mycoplasmatota</taxon>
        <taxon>Mycoplasmoidales</taxon>
        <taxon>Mycoplasmoidaceae</taxon>
        <taxon>Ureaplasma</taxon>
    </lineage>
</organism>
<name>A0A2C9DY74_UREP2</name>
<dbReference type="InterPro" id="IPR051319">
    <property type="entry name" value="Oligoribo/pAp-PDE_c-di-AMP_PDE"/>
</dbReference>
<dbReference type="KEGG" id="upa:UPA3_0435"/>
<dbReference type="GeneID" id="29672589"/>
<dbReference type="HOGENOM" id="CLU_039720_1_0_14"/>
<dbReference type="Gene3D" id="3.90.1640.10">
    <property type="entry name" value="inorganic pyrophosphatase (n-terminal core)"/>
    <property type="match status" value="1"/>
</dbReference>
<dbReference type="InterPro" id="IPR038763">
    <property type="entry name" value="DHH_sf"/>
</dbReference>
<accession>A0A2C9DY74</accession>
<proteinExistence type="predicted"/>
<dbReference type="RefSeq" id="WP_006688714.1">
    <property type="nucleotide sequence ID" value="NC_010503.1"/>
</dbReference>
<gene>
    <name evidence="3" type="ordered locus">UPA3_0435</name>
</gene>
<dbReference type="Pfam" id="PF01368">
    <property type="entry name" value="DHH"/>
    <property type="match status" value="1"/>
</dbReference>
<dbReference type="PANTHER" id="PTHR47618">
    <property type="entry name" value="BIFUNCTIONAL OLIGORIBONUCLEASE AND PAP PHOSPHATASE NRNA"/>
    <property type="match status" value="1"/>
</dbReference>
<protein>
    <submittedName>
        <fullName evidence="3">DHH family protein</fullName>
    </submittedName>
</protein>